<sequence length="155" mass="17248">MSVRQNTDDLIVALQKGEAALEQIAHKLEEEAERRFCKGGEVNPLQLAKRVRKLASELPELQNSCRDLLSSKQGLVDAAQRQLAANHARLKKLCEAAGMQPGDEDAFQSFQASMSEWNSKLHHHSAAAVFAERPQQRVGARRHDVQRLSTASAQR</sequence>
<evidence type="ECO:0000256" key="4">
    <source>
        <dbReference type="ARBA" id="ARBA00022454"/>
    </source>
</evidence>
<comment type="subcellular location">
    <subcellularLocation>
        <location evidence="2">Chromosome</location>
        <location evidence="2">Centromere</location>
        <location evidence="2">Kinetochore</location>
    </subcellularLocation>
    <subcellularLocation>
        <location evidence="1">Cytoplasm</location>
        <location evidence="1">Cytoskeleton</location>
        <location evidence="1">Spindle</location>
    </subcellularLocation>
</comment>
<dbReference type="GO" id="GO:0000940">
    <property type="term" value="C:outer kinetochore"/>
    <property type="evidence" value="ECO:0007669"/>
    <property type="project" value="InterPro"/>
</dbReference>
<evidence type="ECO:0000313" key="16">
    <source>
        <dbReference type="EMBL" id="GFR40653.1"/>
    </source>
</evidence>
<evidence type="ECO:0000256" key="5">
    <source>
        <dbReference type="ARBA" id="ARBA00022490"/>
    </source>
</evidence>
<dbReference type="InterPro" id="IPR042091">
    <property type="entry name" value="Ska2_N"/>
</dbReference>
<dbReference type="PANTHER" id="PTHR32017">
    <property type="entry name" value="SPINDLE AND KINETOCHORE-ASSOCIATED PROTEIN 2"/>
    <property type="match status" value="1"/>
</dbReference>
<accession>A0AAD3HHB8</accession>
<organism evidence="16 17">
    <name type="scientific">Astrephomene gubernaculifera</name>
    <dbReference type="NCBI Taxonomy" id="47775"/>
    <lineage>
        <taxon>Eukaryota</taxon>
        <taxon>Viridiplantae</taxon>
        <taxon>Chlorophyta</taxon>
        <taxon>core chlorophytes</taxon>
        <taxon>Chlorophyceae</taxon>
        <taxon>CS clade</taxon>
        <taxon>Chlamydomonadales</taxon>
        <taxon>Astrephomenaceae</taxon>
        <taxon>Astrephomene</taxon>
    </lineage>
</organism>
<evidence type="ECO:0000256" key="7">
    <source>
        <dbReference type="ARBA" id="ARBA00022701"/>
    </source>
</evidence>
<evidence type="ECO:0000256" key="9">
    <source>
        <dbReference type="ARBA" id="ARBA00022838"/>
    </source>
</evidence>
<dbReference type="GO" id="GO:0000278">
    <property type="term" value="P:mitotic cell cycle"/>
    <property type="evidence" value="ECO:0007669"/>
    <property type="project" value="TreeGrafter"/>
</dbReference>
<evidence type="ECO:0000256" key="13">
    <source>
        <dbReference type="ARBA" id="ARBA00029651"/>
    </source>
</evidence>
<dbReference type="EMBL" id="BMAR01000001">
    <property type="protein sequence ID" value="GFR40653.1"/>
    <property type="molecule type" value="Genomic_DNA"/>
</dbReference>
<feature type="domain" description="Ska2 N-terminal" evidence="15">
    <location>
        <begin position="5"/>
        <end position="111"/>
    </location>
</feature>
<evidence type="ECO:0000256" key="10">
    <source>
        <dbReference type="ARBA" id="ARBA00023212"/>
    </source>
</evidence>
<evidence type="ECO:0000256" key="3">
    <source>
        <dbReference type="ARBA" id="ARBA00010684"/>
    </source>
</evidence>
<reference evidence="16 17" key="1">
    <citation type="journal article" date="2021" name="Sci. Rep.">
        <title>Genome sequencing of the multicellular alga Astrephomene provides insights into convergent evolution of germ-soma differentiation.</title>
        <authorList>
            <person name="Yamashita S."/>
            <person name="Yamamoto K."/>
            <person name="Matsuzaki R."/>
            <person name="Suzuki S."/>
            <person name="Yamaguchi H."/>
            <person name="Hirooka S."/>
            <person name="Minakuchi Y."/>
            <person name="Miyagishima S."/>
            <person name="Kawachi M."/>
            <person name="Toyoda A."/>
            <person name="Nozaki H."/>
        </authorList>
    </citation>
    <scope>NUCLEOTIDE SEQUENCE [LARGE SCALE GENOMIC DNA]</scope>
    <source>
        <strain evidence="16 17">NIES-4017</strain>
    </source>
</reference>
<proteinExistence type="inferred from homology"/>
<dbReference type="GO" id="GO:0007059">
    <property type="term" value="P:chromosome segregation"/>
    <property type="evidence" value="ECO:0007669"/>
    <property type="project" value="InterPro"/>
</dbReference>
<keyword evidence="17" id="KW-1185">Reference proteome</keyword>
<evidence type="ECO:0000256" key="12">
    <source>
        <dbReference type="ARBA" id="ARBA00023328"/>
    </source>
</evidence>
<feature type="region of interest" description="Disordered" evidence="14">
    <location>
        <begin position="132"/>
        <end position="155"/>
    </location>
</feature>
<keyword evidence="7" id="KW-0493">Microtubule</keyword>
<keyword evidence="11" id="KW-0131">Cell cycle</keyword>
<keyword evidence="8" id="KW-0498">Mitosis</keyword>
<evidence type="ECO:0000256" key="1">
    <source>
        <dbReference type="ARBA" id="ARBA00004186"/>
    </source>
</evidence>
<dbReference type="GO" id="GO:0051301">
    <property type="term" value="P:cell division"/>
    <property type="evidence" value="ECO:0007669"/>
    <property type="project" value="UniProtKB-KW"/>
</dbReference>
<dbReference type="Gene3D" id="6.10.250.1380">
    <property type="match status" value="1"/>
</dbReference>
<evidence type="ECO:0000256" key="2">
    <source>
        <dbReference type="ARBA" id="ARBA00004629"/>
    </source>
</evidence>
<evidence type="ECO:0000256" key="11">
    <source>
        <dbReference type="ARBA" id="ARBA00023306"/>
    </source>
</evidence>
<dbReference type="AlphaFoldDB" id="A0AAD3HHB8"/>
<keyword evidence="6" id="KW-0132">Cell division</keyword>
<keyword evidence="12" id="KW-0137">Centromere</keyword>
<name>A0AAD3HHB8_9CHLO</name>
<dbReference type="PANTHER" id="PTHR32017:SF3">
    <property type="entry name" value="SPINDLE AND KINETOCHORE-ASSOCIATED PROTEIN 2"/>
    <property type="match status" value="1"/>
</dbReference>
<dbReference type="GO" id="GO:0005876">
    <property type="term" value="C:spindle microtubule"/>
    <property type="evidence" value="ECO:0007669"/>
    <property type="project" value="InterPro"/>
</dbReference>
<evidence type="ECO:0000256" key="8">
    <source>
        <dbReference type="ARBA" id="ARBA00022776"/>
    </source>
</evidence>
<dbReference type="GO" id="GO:0008017">
    <property type="term" value="F:microtubule binding"/>
    <property type="evidence" value="ECO:0007669"/>
    <property type="project" value="InterPro"/>
</dbReference>
<dbReference type="Pfam" id="PF16740">
    <property type="entry name" value="SKA2"/>
    <property type="match status" value="1"/>
</dbReference>
<keyword evidence="9" id="KW-0995">Kinetochore</keyword>
<keyword evidence="5" id="KW-0963">Cytoplasm</keyword>
<keyword evidence="4" id="KW-0158">Chromosome</keyword>
<dbReference type="InterPro" id="IPR026762">
    <property type="entry name" value="Ska2"/>
</dbReference>
<evidence type="ECO:0000259" key="15">
    <source>
        <dbReference type="Pfam" id="PF16740"/>
    </source>
</evidence>
<comment type="caution">
    <text evidence="16">The sequence shown here is derived from an EMBL/GenBank/DDBJ whole genome shotgun (WGS) entry which is preliminary data.</text>
</comment>
<dbReference type="Proteomes" id="UP001054857">
    <property type="component" value="Unassembled WGS sequence"/>
</dbReference>
<comment type="similarity">
    <text evidence="3">Belongs to the SKA2 family.</text>
</comment>
<protein>
    <recommendedName>
        <fullName evidence="13">Protein FAM33A</fullName>
    </recommendedName>
</protein>
<keyword evidence="10" id="KW-0206">Cytoskeleton</keyword>
<gene>
    <name evidence="16" type="ORF">Agub_g1238</name>
</gene>
<evidence type="ECO:0000256" key="14">
    <source>
        <dbReference type="SAM" id="MobiDB-lite"/>
    </source>
</evidence>
<evidence type="ECO:0000256" key="6">
    <source>
        <dbReference type="ARBA" id="ARBA00022618"/>
    </source>
</evidence>
<evidence type="ECO:0000313" key="17">
    <source>
        <dbReference type="Proteomes" id="UP001054857"/>
    </source>
</evidence>